<evidence type="ECO:0000313" key="3">
    <source>
        <dbReference type="Proteomes" id="UP000001683"/>
    </source>
</evidence>
<keyword evidence="3" id="KW-1185">Reference proteome</keyword>
<dbReference type="Proteomes" id="UP000001683">
    <property type="component" value="Chromosome"/>
</dbReference>
<dbReference type="EMBL" id="CP001034">
    <property type="protein sequence ID" value="ACB83904.1"/>
    <property type="molecule type" value="Genomic_DNA"/>
</dbReference>
<evidence type="ECO:0008006" key="4">
    <source>
        <dbReference type="Google" id="ProtNLM"/>
    </source>
</evidence>
<gene>
    <name evidence="2" type="ordered locus">Nther_0306</name>
</gene>
<accession>B2A570</accession>
<proteinExistence type="predicted"/>
<keyword evidence="1" id="KW-0472">Membrane</keyword>
<dbReference type="KEGG" id="nth:Nther_0306"/>
<name>B2A570_NATTJ</name>
<dbReference type="STRING" id="457570.Nther_0306"/>
<reference evidence="2 3" key="2">
    <citation type="journal article" date="2011" name="J. Bacteriol.">
        <title>Complete genome sequence of the anaerobic, halophilic alkalithermophile Natranaerobius thermophilus JW/NM-WN-LF.</title>
        <authorList>
            <person name="Zhao B."/>
            <person name="Mesbah N.M."/>
            <person name="Dalin E."/>
            <person name="Goodwin L."/>
            <person name="Nolan M."/>
            <person name="Pitluck S."/>
            <person name="Chertkov O."/>
            <person name="Brettin T.S."/>
            <person name="Han J."/>
            <person name="Larimer F.W."/>
            <person name="Land M.L."/>
            <person name="Hauser L."/>
            <person name="Kyrpides N."/>
            <person name="Wiegel J."/>
        </authorList>
    </citation>
    <scope>NUCLEOTIDE SEQUENCE [LARGE SCALE GENOMIC DNA]</scope>
    <source>
        <strain evidence="3">ATCC BAA-1301 / DSM 18059 / JW/NM-WN-LF</strain>
    </source>
</reference>
<feature type="transmembrane region" description="Helical" evidence="1">
    <location>
        <begin position="7"/>
        <end position="26"/>
    </location>
</feature>
<dbReference type="PROSITE" id="PS51257">
    <property type="entry name" value="PROKAR_LIPOPROTEIN"/>
    <property type="match status" value="1"/>
</dbReference>
<dbReference type="HOGENOM" id="CLU_766882_0_0_9"/>
<sequence>MEQIPRVKGIFILIIIPVTLMVVTTSCQKLTTEELQTWSQETLADLDDYYLSGHLTVGEEGAENLRDYAVEERYLHPNKLRVDITEKNQATGSHQTFIAKNGEIDIFHRDLEEHYHISEGDLSNKLSFLFINFLELMAAGELTPEVASLKEGYKLEGVFKESGLGTYRLYLDKGLYPEKIQLYREDKSSPYLELVYQEVKWNQSHISHTDFDEKLLEMAFEEPLEPKCELHEYKKENLDELALNFDPKVPELDDEFIKSIYACEHSDWLSMRIIAEEIEEKIEEEYIVTQTLLENKDKEDPSILSDEGDYEHKSKENVDFWLETVEDKNIIYWRYGDIKFTIIGAEDEEKMLSLAKSFVSK</sequence>
<keyword evidence="1" id="KW-1133">Transmembrane helix</keyword>
<organism evidence="2 3">
    <name type="scientific">Natranaerobius thermophilus (strain ATCC BAA-1301 / DSM 18059 / JW/NM-WN-LF)</name>
    <dbReference type="NCBI Taxonomy" id="457570"/>
    <lineage>
        <taxon>Bacteria</taxon>
        <taxon>Bacillati</taxon>
        <taxon>Bacillota</taxon>
        <taxon>Clostridia</taxon>
        <taxon>Natranaerobiales</taxon>
        <taxon>Natranaerobiaceae</taxon>
        <taxon>Natranaerobius</taxon>
    </lineage>
</organism>
<keyword evidence="1" id="KW-0812">Transmembrane</keyword>
<reference evidence="2 3" key="1">
    <citation type="submission" date="2008-04" db="EMBL/GenBank/DDBJ databases">
        <title>Complete sequence of chromosome of Natranaerobius thermophilus JW/NM-WN-LF.</title>
        <authorList>
            <consortium name="US DOE Joint Genome Institute"/>
            <person name="Copeland A."/>
            <person name="Lucas S."/>
            <person name="Lapidus A."/>
            <person name="Glavina del Rio T."/>
            <person name="Dalin E."/>
            <person name="Tice H."/>
            <person name="Bruce D."/>
            <person name="Goodwin L."/>
            <person name="Pitluck S."/>
            <person name="Chertkov O."/>
            <person name="Brettin T."/>
            <person name="Detter J.C."/>
            <person name="Han C."/>
            <person name="Kuske C.R."/>
            <person name="Schmutz J."/>
            <person name="Larimer F."/>
            <person name="Land M."/>
            <person name="Hauser L."/>
            <person name="Kyrpides N."/>
            <person name="Lykidis A."/>
            <person name="Mesbah N.M."/>
            <person name="Wiegel J."/>
        </authorList>
    </citation>
    <scope>NUCLEOTIDE SEQUENCE [LARGE SCALE GENOMIC DNA]</scope>
    <source>
        <strain evidence="3">ATCC BAA-1301 / DSM 18059 / JW/NM-WN-LF</strain>
    </source>
</reference>
<dbReference type="AlphaFoldDB" id="B2A570"/>
<evidence type="ECO:0000256" key="1">
    <source>
        <dbReference type="SAM" id="Phobius"/>
    </source>
</evidence>
<protein>
    <recommendedName>
        <fullName evidence="4">DUF4367 domain-containing protein</fullName>
    </recommendedName>
</protein>
<dbReference type="InParanoid" id="B2A570"/>
<evidence type="ECO:0000313" key="2">
    <source>
        <dbReference type="EMBL" id="ACB83904.1"/>
    </source>
</evidence>
<dbReference type="eggNOG" id="COG2834">
    <property type="taxonomic scope" value="Bacteria"/>
</dbReference>